<accession>A0ABR2YWM1</accession>
<dbReference type="Proteomes" id="UP001491310">
    <property type="component" value="Unassembled WGS sequence"/>
</dbReference>
<protein>
    <recommendedName>
        <fullName evidence="3">Arabinanase/levansucrase/invertase</fullName>
    </recommendedName>
</protein>
<gene>
    <name evidence="1" type="ORF">WJX75_009737</name>
</gene>
<dbReference type="InterPro" id="IPR023296">
    <property type="entry name" value="Glyco_hydro_beta-prop_sf"/>
</dbReference>
<proteinExistence type="predicted"/>
<evidence type="ECO:0000313" key="1">
    <source>
        <dbReference type="EMBL" id="KAK9916175.1"/>
    </source>
</evidence>
<keyword evidence="2" id="KW-1185">Reference proteome</keyword>
<name>A0ABR2YWM1_9CHLO</name>
<dbReference type="SUPFAM" id="SSF75005">
    <property type="entry name" value="Arabinanase/levansucrase/invertase"/>
    <property type="match status" value="1"/>
</dbReference>
<organism evidence="1 2">
    <name type="scientific">Coccomyxa subellipsoidea</name>
    <dbReference type="NCBI Taxonomy" id="248742"/>
    <lineage>
        <taxon>Eukaryota</taxon>
        <taxon>Viridiplantae</taxon>
        <taxon>Chlorophyta</taxon>
        <taxon>core chlorophytes</taxon>
        <taxon>Trebouxiophyceae</taxon>
        <taxon>Trebouxiophyceae incertae sedis</taxon>
        <taxon>Coccomyxaceae</taxon>
        <taxon>Coccomyxa</taxon>
    </lineage>
</organism>
<reference evidence="1 2" key="1">
    <citation type="journal article" date="2024" name="Nat. Commun.">
        <title>Phylogenomics reveals the evolutionary origins of lichenization in chlorophyte algae.</title>
        <authorList>
            <person name="Puginier C."/>
            <person name="Libourel C."/>
            <person name="Otte J."/>
            <person name="Skaloud P."/>
            <person name="Haon M."/>
            <person name="Grisel S."/>
            <person name="Petersen M."/>
            <person name="Berrin J.G."/>
            <person name="Delaux P.M."/>
            <person name="Dal Grande F."/>
            <person name="Keller J."/>
        </authorList>
    </citation>
    <scope>NUCLEOTIDE SEQUENCE [LARGE SCALE GENOMIC DNA]</scope>
    <source>
        <strain evidence="1 2">SAG 216-7</strain>
    </source>
</reference>
<dbReference type="Gene3D" id="2.115.10.20">
    <property type="entry name" value="Glycosyl hydrolase domain, family 43"/>
    <property type="match status" value="1"/>
</dbReference>
<comment type="caution">
    <text evidence="1">The sequence shown here is derived from an EMBL/GenBank/DDBJ whole genome shotgun (WGS) entry which is preliminary data.</text>
</comment>
<evidence type="ECO:0008006" key="3">
    <source>
        <dbReference type="Google" id="ProtNLM"/>
    </source>
</evidence>
<evidence type="ECO:0000313" key="2">
    <source>
        <dbReference type="Proteomes" id="UP001491310"/>
    </source>
</evidence>
<dbReference type="EMBL" id="JALJOT010000004">
    <property type="protein sequence ID" value="KAK9916175.1"/>
    <property type="molecule type" value="Genomic_DNA"/>
</dbReference>
<sequence>MLGDFLSDGINLYSSSDLQSWTFEGLIFNGTRQMNDMPLDPPYRIERPKILYNAAYSQYVLLFHADTPTFSYPAVGVAVAEDIRGPYTWMRAFKPDGLNSYDMGFFQEPDGTAFLVRSINNDFLGISQLTPNYTDTTGLISVAPRGEGPSIFKPTAQDYYLMASHLTYWNPNPPMMFHASAGSLRGASWHSLTAPAWGEGANITYNSQSSFVFPLEFADGTVLYIYMGDRWNFLGPGSVENATYVWLPLLPKEDGTGYTLQKLDRLGWMAC</sequence>
<dbReference type="PANTHER" id="PTHR22925:SF3">
    <property type="entry name" value="GLYCOSYL HYDROLASE FAMILY PROTEIN 43"/>
    <property type="match status" value="1"/>
</dbReference>
<dbReference type="PANTHER" id="PTHR22925">
    <property type="entry name" value="GLYCOSYL HYDROLASE 43 FAMILY MEMBER"/>
    <property type="match status" value="1"/>
</dbReference>